<name>A0A5B0WRJ6_9GAMM</name>
<dbReference type="SUPFAM" id="SSF51395">
    <property type="entry name" value="FMN-linked oxidoreductases"/>
    <property type="match status" value="1"/>
</dbReference>
<reference evidence="2 3" key="1">
    <citation type="submission" date="2019-09" db="EMBL/GenBank/DDBJ databases">
        <authorList>
            <person name="Chen X.-Y."/>
        </authorList>
    </citation>
    <scope>NUCLEOTIDE SEQUENCE [LARGE SCALE GENOMIC DNA]</scope>
    <source>
        <strain evidence="2 3">NY5</strain>
    </source>
</reference>
<organism evidence="2 3">
    <name type="scientific">Pseudohalioglobus sediminis</name>
    <dbReference type="NCBI Taxonomy" id="2606449"/>
    <lineage>
        <taxon>Bacteria</taxon>
        <taxon>Pseudomonadati</taxon>
        <taxon>Pseudomonadota</taxon>
        <taxon>Gammaproteobacteria</taxon>
        <taxon>Cellvibrionales</taxon>
        <taxon>Halieaceae</taxon>
        <taxon>Pseudohalioglobus</taxon>
    </lineage>
</organism>
<gene>
    <name evidence="2" type="ORF">F0M18_14140</name>
</gene>
<comment type="caution">
    <text evidence="2">The sequence shown here is derived from an EMBL/GenBank/DDBJ whole genome shotgun (WGS) entry which is preliminary data.</text>
</comment>
<dbReference type="PANTHER" id="PTHR22893:SF55">
    <property type="entry name" value="OXIDOREDUCTASE-RELATED"/>
    <property type="match status" value="1"/>
</dbReference>
<dbReference type="InterPro" id="IPR045247">
    <property type="entry name" value="Oye-like"/>
</dbReference>
<dbReference type="FunFam" id="3.20.20.70:FF:000262">
    <property type="entry name" value="NADH:flavin oxidoreductase"/>
    <property type="match status" value="1"/>
</dbReference>
<dbReference type="GO" id="GO:0005829">
    <property type="term" value="C:cytosol"/>
    <property type="evidence" value="ECO:0007669"/>
    <property type="project" value="TreeGrafter"/>
</dbReference>
<accession>A0A5B0WRJ6</accession>
<proteinExistence type="predicted"/>
<dbReference type="GO" id="GO:0010181">
    <property type="term" value="F:FMN binding"/>
    <property type="evidence" value="ECO:0007669"/>
    <property type="project" value="InterPro"/>
</dbReference>
<dbReference type="Proteomes" id="UP000323708">
    <property type="component" value="Unassembled WGS sequence"/>
</dbReference>
<protein>
    <submittedName>
        <fullName evidence="2">NADH:flavin oxidoreductase</fullName>
    </submittedName>
</protein>
<evidence type="ECO:0000313" key="2">
    <source>
        <dbReference type="EMBL" id="KAA1189496.1"/>
    </source>
</evidence>
<feature type="domain" description="NADH:flavin oxidoreductase/NADH oxidase N-terminal" evidence="1">
    <location>
        <begin position="7"/>
        <end position="294"/>
    </location>
</feature>
<sequence>MTDNSILFRPFSLGSLKLANRIVMAPMTRNQSPGNIPNDANVEYYRRRAAGGAGLIITEGTCVDHIAANGYPDVPYFHGEERLAAWQRVVDAVHEEGGRIAPQLWHVGGMRKSGTLPEGEVNGYAPSGMNVPGKVNRHVMTKDDIAEVVAAFARGAADAKRIGCDAVEIHGAHGYLIDQFFWAGTNVREDEYGGSMQNRSRFAIEIIRAVRAAVGPDFPVILRWSQWKQQDYSARLAPTPAELEAFLMPLSDAGVDIFHCSTRRFWEPEFEGSKLNLAGWTRKITGKPAITVGSVGLNHDFLPAPGEVTFHEGQPASLDELVARMEAGEFDLVAVGRAMIANPDWANKVRDSDGAGLLAFEKEMLDSLA</sequence>
<dbReference type="CDD" id="cd04747">
    <property type="entry name" value="OYE_like_5_FMN"/>
    <property type="match status" value="1"/>
</dbReference>
<dbReference type="Gene3D" id="3.20.20.70">
    <property type="entry name" value="Aldolase class I"/>
    <property type="match status" value="1"/>
</dbReference>
<dbReference type="AlphaFoldDB" id="A0A5B0WRJ6"/>
<evidence type="ECO:0000313" key="3">
    <source>
        <dbReference type="Proteomes" id="UP000323708"/>
    </source>
</evidence>
<dbReference type="EMBL" id="VTUX01000007">
    <property type="protein sequence ID" value="KAA1189496.1"/>
    <property type="molecule type" value="Genomic_DNA"/>
</dbReference>
<keyword evidence="3" id="KW-1185">Reference proteome</keyword>
<dbReference type="InterPro" id="IPR001155">
    <property type="entry name" value="OxRdtase_FMN_N"/>
</dbReference>
<dbReference type="InterPro" id="IPR013785">
    <property type="entry name" value="Aldolase_TIM"/>
</dbReference>
<dbReference type="RefSeq" id="WP_149612107.1">
    <property type="nucleotide sequence ID" value="NZ_VTUX01000007.1"/>
</dbReference>
<evidence type="ECO:0000259" key="1">
    <source>
        <dbReference type="Pfam" id="PF00724"/>
    </source>
</evidence>
<dbReference type="PANTHER" id="PTHR22893">
    <property type="entry name" value="NADH OXIDOREDUCTASE-RELATED"/>
    <property type="match status" value="1"/>
</dbReference>
<dbReference type="Pfam" id="PF00724">
    <property type="entry name" value="Oxidored_FMN"/>
    <property type="match status" value="1"/>
</dbReference>
<dbReference type="GO" id="GO:0016491">
    <property type="term" value="F:oxidoreductase activity"/>
    <property type="evidence" value="ECO:0007669"/>
    <property type="project" value="InterPro"/>
</dbReference>